<dbReference type="GO" id="GO:0031201">
    <property type="term" value="C:SNARE complex"/>
    <property type="evidence" value="ECO:0007669"/>
    <property type="project" value="EnsemblFungi"/>
</dbReference>
<feature type="region of interest" description="Disordered" evidence="3">
    <location>
        <begin position="229"/>
        <end position="253"/>
    </location>
</feature>
<reference evidence="5 6" key="1">
    <citation type="submission" date="2016-02" db="EMBL/GenBank/DDBJ databases">
        <title>Complete genome sequence and transcriptome regulation of the pentose utilising yeast Sugiyamaella lignohabitans.</title>
        <authorList>
            <person name="Bellasio M."/>
            <person name="Peymann A."/>
            <person name="Valli M."/>
            <person name="Sipitzky M."/>
            <person name="Graf A."/>
            <person name="Sauer M."/>
            <person name="Marx H."/>
            <person name="Mattanovich D."/>
        </authorList>
    </citation>
    <scope>NUCLEOTIDE SEQUENCE [LARGE SCALE GENOMIC DNA]</scope>
    <source>
        <strain evidence="5 6">CBS 10342</strain>
    </source>
</reference>
<protein>
    <submittedName>
        <fullName evidence="5">Sec9p</fullName>
    </submittedName>
</protein>
<dbReference type="CDD" id="cd15857">
    <property type="entry name" value="SNARE_SEC9C"/>
    <property type="match status" value="1"/>
</dbReference>
<dbReference type="PROSITE" id="PS50192">
    <property type="entry name" value="T_SNARE"/>
    <property type="match status" value="1"/>
</dbReference>
<dbReference type="PANTHER" id="PTHR19305:SF9">
    <property type="entry name" value="SYNAPTOSOMAL-ASSOCIATED PROTEIN 29"/>
    <property type="match status" value="1"/>
</dbReference>
<dbReference type="KEGG" id="slb:AWJ20_1829"/>
<feature type="region of interest" description="Disordered" evidence="3">
    <location>
        <begin position="46"/>
        <end position="181"/>
    </location>
</feature>
<feature type="compositionally biased region" description="Polar residues" evidence="3">
    <location>
        <begin position="230"/>
        <end position="242"/>
    </location>
</feature>
<feature type="region of interest" description="Disordered" evidence="3">
    <location>
        <begin position="1"/>
        <end position="33"/>
    </location>
</feature>
<evidence type="ECO:0000256" key="1">
    <source>
        <dbReference type="ARBA" id="ARBA00009480"/>
    </source>
</evidence>
<feature type="region of interest" description="Disordered" evidence="3">
    <location>
        <begin position="400"/>
        <end position="420"/>
    </location>
</feature>
<feature type="coiled-coil region" evidence="2">
    <location>
        <begin position="302"/>
        <end position="329"/>
    </location>
</feature>
<feature type="compositionally biased region" description="Low complexity" evidence="3">
    <location>
        <begin position="140"/>
        <end position="162"/>
    </location>
</feature>
<proteinExistence type="inferred from homology"/>
<dbReference type="Gene3D" id="1.20.5.110">
    <property type="match status" value="2"/>
</dbReference>
<dbReference type="GO" id="GO:0006887">
    <property type="term" value="P:exocytosis"/>
    <property type="evidence" value="ECO:0007669"/>
    <property type="project" value="EnsemblFungi"/>
</dbReference>
<dbReference type="GO" id="GO:0005484">
    <property type="term" value="F:SNAP receptor activity"/>
    <property type="evidence" value="ECO:0007669"/>
    <property type="project" value="EnsemblFungi"/>
</dbReference>
<feature type="compositionally biased region" description="Polar residues" evidence="3">
    <location>
        <begin position="47"/>
        <end position="112"/>
    </location>
</feature>
<comment type="similarity">
    <text evidence="1">Belongs to the SNAP-25 family.</text>
</comment>
<dbReference type="PANTHER" id="PTHR19305">
    <property type="entry name" value="SYNAPTOSOMAL ASSOCIATED PROTEIN"/>
    <property type="match status" value="1"/>
</dbReference>
<name>A0A167E1F7_9ASCO</name>
<dbReference type="Proteomes" id="UP000189580">
    <property type="component" value="Chromosome a"/>
</dbReference>
<dbReference type="RefSeq" id="XP_018736010.1">
    <property type="nucleotide sequence ID" value="XM_018878737.1"/>
</dbReference>
<dbReference type="GO" id="GO:0035493">
    <property type="term" value="P:SNARE complex assembly"/>
    <property type="evidence" value="ECO:0007669"/>
    <property type="project" value="EnsemblFungi"/>
</dbReference>
<dbReference type="SUPFAM" id="SSF58038">
    <property type="entry name" value="SNARE fusion complex"/>
    <property type="match status" value="2"/>
</dbReference>
<dbReference type="EMBL" id="CP014501">
    <property type="protein sequence ID" value="ANB13533.1"/>
    <property type="molecule type" value="Genomic_DNA"/>
</dbReference>
<evidence type="ECO:0000259" key="4">
    <source>
        <dbReference type="PROSITE" id="PS50192"/>
    </source>
</evidence>
<dbReference type="InterPro" id="IPR000727">
    <property type="entry name" value="T_SNARE_dom"/>
</dbReference>
<dbReference type="GeneID" id="30033674"/>
<gene>
    <name evidence="5" type="primary">SEC9</name>
    <name evidence="5" type="ORF">AWJ20_1829</name>
</gene>
<dbReference type="GO" id="GO:0005886">
    <property type="term" value="C:plasma membrane"/>
    <property type="evidence" value="ECO:0007669"/>
    <property type="project" value="TreeGrafter"/>
</dbReference>
<organism evidence="5 6">
    <name type="scientific">Sugiyamaella lignohabitans</name>
    <dbReference type="NCBI Taxonomy" id="796027"/>
    <lineage>
        <taxon>Eukaryota</taxon>
        <taxon>Fungi</taxon>
        <taxon>Dikarya</taxon>
        <taxon>Ascomycota</taxon>
        <taxon>Saccharomycotina</taxon>
        <taxon>Dipodascomycetes</taxon>
        <taxon>Dipodascales</taxon>
        <taxon>Trichomonascaceae</taxon>
        <taxon>Sugiyamaella</taxon>
    </lineage>
</organism>
<evidence type="ECO:0000313" key="6">
    <source>
        <dbReference type="Proteomes" id="UP000189580"/>
    </source>
</evidence>
<accession>A0A167E1F7</accession>
<evidence type="ECO:0000256" key="2">
    <source>
        <dbReference type="SAM" id="Coils"/>
    </source>
</evidence>
<dbReference type="AlphaFoldDB" id="A0A167E1F7"/>
<dbReference type="SMART" id="SM00397">
    <property type="entry name" value="t_SNARE"/>
    <property type="match status" value="2"/>
</dbReference>
<dbReference type="OrthoDB" id="18679at2759"/>
<evidence type="ECO:0000313" key="5">
    <source>
        <dbReference type="EMBL" id="ANB13533.1"/>
    </source>
</evidence>
<dbReference type="CDD" id="cd15886">
    <property type="entry name" value="SNARE_SEC9N"/>
    <property type="match status" value="1"/>
</dbReference>
<evidence type="ECO:0000256" key="3">
    <source>
        <dbReference type="SAM" id="MobiDB-lite"/>
    </source>
</evidence>
<dbReference type="GO" id="GO:0019905">
    <property type="term" value="F:syntaxin binding"/>
    <property type="evidence" value="ECO:0007669"/>
    <property type="project" value="TreeGrafter"/>
</dbReference>
<feature type="domain" description="T-SNARE coiled-coil homology" evidence="4">
    <location>
        <begin position="419"/>
        <end position="481"/>
    </location>
</feature>
<keyword evidence="2" id="KW-0175">Coiled coil</keyword>
<feature type="compositionally biased region" description="Basic and acidic residues" evidence="3">
    <location>
        <begin position="1"/>
        <end position="22"/>
    </location>
</feature>
<keyword evidence="6" id="KW-1185">Reference proteome</keyword>
<sequence length="482" mass="53017">MKKLFGKKDKEMTPEQHREFLESHGITVSGGNKRATKFDQFSAYAQKVTQSRNTPLGPNSFKNAENSDPAFTSETGGSHSSNPYATGSSSSNPYANASVNYNKSVPSGTGNAAQRPYGGNYGNYGNNRQNNSAPVLDSKSQYGTASTSQSSSPYASAETSYSNRFGAGNGAPLTRTETTDTTAEARAKLFQGASTQAGAFAGRSSMGNSNSAAKKPISAEDELFELPSELDQNAPPSQNGYGQEQQQELDSEDEDVEAIKGQIRFTKKESVQSTRNALRMAAEAEESGRNTLGMLGSQGERIANTERTLALAETQNKIAEEKARELKIANRPLYVPHMSNPFNAKRRLQEQEAKIKAEHMFEQRNREGRRQMAYDSQQRIIKGLNGDNMSETAQKYRNQKFASSAERQKYQFEGDSEDEDLENEIDSNLDGLSSAASRLNKLALATNEEITRQNERLDRIADQTDMLDVNVHLNTSRLQNIK</sequence>